<dbReference type="Proteomes" id="UP000663570">
    <property type="component" value="Chromosome"/>
</dbReference>
<dbReference type="SUPFAM" id="SSF142433">
    <property type="entry name" value="CinA-like"/>
    <property type="match status" value="1"/>
</dbReference>
<gene>
    <name evidence="2" type="primary">pncC</name>
    <name evidence="2" type="ORF">JY500_02080</name>
</gene>
<evidence type="ECO:0000313" key="3">
    <source>
        <dbReference type="Proteomes" id="UP000663570"/>
    </source>
</evidence>
<sequence>MMEHELERLSQDAGDWLASRGHTLATAESCTGGWIAEVITATSGSSAWFDRGWVTYSNDAKQEMLGVRAATLAEHGAVSEAVVREMAEGALARSNASHAIAVSGVAGPTGGSPEKPVGTVWIAWASRAGMTLAELHRFDGSREAVRRQTVTRALEALPQLPLTRT</sequence>
<dbReference type="InterPro" id="IPR008136">
    <property type="entry name" value="CinA_C"/>
</dbReference>
<protein>
    <submittedName>
        <fullName evidence="2">Nicotinamide-nucleotide amidase</fullName>
        <ecNumber evidence="2">3.5.1.42</ecNumber>
    </submittedName>
</protein>
<evidence type="ECO:0000313" key="2">
    <source>
        <dbReference type="EMBL" id="QSI79093.1"/>
    </source>
</evidence>
<dbReference type="Pfam" id="PF02464">
    <property type="entry name" value="CinA"/>
    <property type="match status" value="1"/>
</dbReference>
<keyword evidence="2" id="KW-0378">Hydrolase</keyword>
<evidence type="ECO:0000259" key="1">
    <source>
        <dbReference type="Pfam" id="PF02464"/>
    </source>
</evidence>
<dbReference type="Gene3D" id="3.90.950.20">
    <property type="entry name" value="CinA-like"/>
    <property type="match status" value="1"/>
</dbReference>
<dbReference type="RefSeq" id="WP_206256386.1">
    <property type="nucleotide sequence ID" value="NZ_CP071060.1"/>
</dbReference>
<accession>A0ABX7MDT3</accession>
<dbReference type="NCBIfam" id="TIGR00199">
    <property type="entry name" value="PncC_domain"/>
    <property type="match status" value="1"/>
</dbReference>
<reference evidence="2 3" key="1">
    <citation type="submission" date="2021-02" db="EMBL/GenBank/DDBJ databases">
        <title>Niveibacterium changnyeongensis HC41.</title>
        <authorList>
            <person name="Kang M."/>
        </authorList>
    </citation>
    <scope>NUCLEOTIDE SEQUENCE [LARGE SCALE GENOMIC DNA]</scope>
    <source>
        <strain evidence="2 3">HC41</strain>
    </source>
</reference>
<dbReference type="EC" id="3.5.1.42" evidence="2"/>
<proteinExistence type="predicted"/>
<organism evidence="2 3">
    <name type="scientific">Niveibacterium microcysteis</name>
    <dbReference type="NCBI Taxonomy" id="2811415"/>
    <lineage>
        <taxon>Bacteria</taxon>
        <taxon>Pseudomonadati</taxon>
        <taxon>Pseudomonadota</taxon>
        <taxon>Betaproteobacteria</taxon>
        <taxon>Rhodocyclales</taxon>
        <taxon>Rhodocyclaceae</taxon>
        <taxon>Niveibacterium</taxon>
    </lineage>
</organism>
<keyword evidence="3" id="KW-1185">Reference proteome</keyword>
<dbReference type="InterPro" id="IPR036653">
    <property type="entry name" value="CinA-like_C"/>
</dbReference>
<feature type="domain" description="CinA C-terminal" evidence="1">
    <location>
        <begin position="8"/>
        <end position="158"/>
    </location>
</feature>
<dbReference type="GO" id="GO:0019159">
    <property type="term" value="F:nicotinamide-nucleotide amidase activity"/>
    <property type="evidence" value="ECO:0007669"/>
    <property type="project" value="UniProtKB-EC"/>
</dbReference>
<name>A0ABX7MDT3_9RHOO</name>
<dbReference type="EMBL" id="CP071060">
    <property type="protein sequence ID" value="QSI79093.1"/>
    <property type="molecule type" value="Genomic_DNA"/>
</dbReference>
<dbReference type="NCBIfam" id="NF002975">
    <property type="entry name" value="PRK03661.1"/>
    <property type="match status" value="1"/>
</dbReference>